<evidence type="ECO:0000313" key="2">
    <source>
        <dbReference type="Proteomes" id="UP000198901"/>
    </source>
</evidence>
<keyword evidence="2" id="KW-1185">Reference proteome</keyword>
<name>A0A1G9K700_9BACT</name>
<dbReference type="PROSITE" id="PS51257">
    <property type="entry name" value="PROKAR_LIPOPROTEIN"/>
    <property type="match status" value="1"/>
</dbReference>
<dbReference type="AlphaFoldDB" id="A0A1G9K700"/>
<dbReference type="Proteomes" id="UP000198901">
    <property type="component" value="Unassembled WGS sequence"/>
</dbReference>
<evidence type="ECO:0000313" key="1">
    <source>
        <dbReference type="EMBL" id="SDL45316.1"/>
    </source>
</evidence>
<proteinExistence type="predicted"/>
<reference evidence="1 2" key="1">
    <citation type="submission" date="2016-10" db="EMBL/GenBank/DDBJ databases">
        <authorList>
            <person name="de Groot N.N."/>
        </authorList>
    </citation>
    <scope>NUCLEOTIDE SEQUENCE [LARGE SCALE GENOMIC DNA]</scope>
    <source>
        <strain evidence="1 2">DSM 21668</strain>
    </source>
</reference>
<sequence>MKHLSLLLIGLLMVGSSCRKNDGDSPAYLRKAMSHCDCNEKQLQWLKTIISEKKYYTPGATVPAMITSVSLGKHKTENVILLDSPLNSCSVCPWAVLSCKGATFPFEEKKNATRGDVIWEGW</sequence>
<protein>
    <recommendedName>
        <fullName evidence="3">Lipoprotein</fullName>
    </recommendedName>
</protein>
<gene>
    <name evidence="1" type="ORF">SAMN04488090_0898</name>
</gene>
<dbReference type="EMBL" id="FNGS01000002">
    <property type="protein sequence ID" value="SDL45316.1"/>
    <property type="molecule type" value="Genomic_DNA"/>
</dbReference>
<dbReference type="RefSeq" id="WP_093198351.1">
    <property type="nucleotide sequence ID" value="NZ_FNGS01000002.1"/>
</dbReference>
<accession>A0A1G9K700</accession>
<evidence type="ECO:0008006" key="3">
    <source>
        <dbReference type="Google" id="ProtNLM"/>
    </source>
</evidence>
<organism evidence="1 2">
    <name type="scientific">Siphonobacter aquaeclarae</name>
    <dbReference type="NCBI Taxonomy" id="563176"/>
    <lineage>
        <taxon>Bacteria</taxon>
        <taxon>Pseudomonadati</taxon>
        <taxon>Bacteroidota</taxon>
        <taxon>Cytophagia</taxon>
        <taxon>Cytophagales</taxon>
        <taxon>Cytophagaceae</taxon>
        <taxon>Siphonobacter</taxon>
    </lineage>
</organism>